<keyword evidence="6" id="KW-1185">Reference proteome</keyword>
<keyword evidence="2" id="KW-0238">DNA-binding</keyword>
<dbReference type="InterPro" id="IPR023187">
    <property type="entry name" value="Tscrpt_reg_MarR-type_CS"/>
</dbReference>
<dbReference type="InterPro" id="IPR039422">
    <property type="entry name" value="MarR/SlyA-like"/>
</dbReference>
<evidence type="ECO:0000256" key="2">
    <source>
        <dbReference type="ARBA" id="ARBA00023125"/>
    </source>
</evidence>
<dbReference type="Gene3D" id="1.10.10.10">
    <property type="entry name" value="Winged helix-like DNA-binding domain superfamily/Winged helix DNA-binding domain"/>
    <property type="match status" value="1"/>
</dbReference>
<evidence type="ECO:0000313" key="6">
    <source>
        <dbReference type="Proteomes" id="UP000253094"/>
    </source>
</evidence>
<dbReference type="PRINTS" id="PR00598">
    <property type="entry name" value="HTHMARR"/>
</dbReference>
<dbReference type="InterPro" id="IPR036390">
    <property type="entry name" value="WH_DNA-bd_sf"/>
</dbReference>
<dbReference type="EMBL" id="QOIL01000001">
    <property type="protein sequence ID" value="RCG33169.1"/>
    <property type="molecule type" value="Genomic_DNA"/>
</dbReference>
<protein>
    <submittedName>
        <fullName evidence="5">MarR family transcriptional regulator</fullName>
    </submittedName>
</protein>
<comment type="caution">
    <text evidence="5">The sequence shown here is derived from an EMBL/GenBank/DDBJ whole genome shotgun (WGS) entry which is preliminary data.</text>
</comment>
<organism evidence="5 6">
    <name type="scientific">Sphaerisporangium album</name>
    <dbReference type="NCBI Taxonomy" id="509200"/>
    <lineage>
        <taxon>Bacteria</taxon>
        <taxon>Bacillati</taxon>
        <taxon>Actinomycetota</taxon>
        <taxon>Actinomycetes</taxon>
        <taxon>Streptosporangiales</taxon>
        <taxon>Streptosporangiaceae</taxon>
        <taxon>Sphaerisporangium</taxon>
    </lineage>
</organism>
<dbReference type="GO" id="GO:0003700">
    <property type="term" value="F:DNA-binding transcription factor activity"/>
    <property type="evidence" value="ECO:0007669"/>
    <property type="project" value="InterPro"/>
</dbReference>
<dbReference type="GO" id="GO:0006950">
    <property type="term" value="P:response to stress"/>
    <property type="evidence" value="ECO:0007669"/>
    <property type="project" value="TreeGrafter"/>
</dbReference>
<keyword evidence="3" id="KW-0804">Transcription</keyword>
<feature type="domain" description="HTH marR-type" evidence="4">
    <location>
        <begin position="3"/>
        <end position="135"/>
    </location>
</feature>
<reference evidence="5 6" key="1">
    <citation type="submission" date="2018-06" db="EMBL/GenBank/DDBJ databases">
        <title>Sphaerisporangium craniellae sp. nov., isolated from a marine sponge in the South China Sea.</title>
        <authorList>
            <person name="Li L."/>
        </authorList>
    </citation>
    <scope>NUCLEOTIDE SEQUENCE [LARGE SCALE GENOMIC DNA]</scope>
    <source>
        <strain evidence="5 6">CCTCC AA 208026</strain>
    </source>
</reference>
<dbReference type="Pfam" id="PF12802">
    <property type="entry name" value="MarR_2"/>
    <property type="match status" value="1"/>
</dbReference>
<dbReference type="SMART" id="SM00347">
    <property type="entry name" value="HTH_MARR"/>
    <property type="match status" value="1"/>
</dbReference>
<name>A0A367FTA8_9ACTN</name>
<dbReference type="Proteomes" id="UP000253094">
    <property type="component" value="Unassembled WGS sequence"/>
</dbReference>
<proteinExistence type="predicted"/>
<evidence type="ECO:0000256" key="3">
    <source>
        <dbReference type="ARBA" id="ARBA00023163"/>
    </source>
</evidence>
<dbReference type="OrthoDB" id="4807076at2"/>
<accession>A0A367FTA8</accession>
<evidence type="ECO:0000259" key="4">
    <source>
        <dbReference type="PROSITE" id="PS50995"/>
    </source>
</evidence>
<dbReference type="InterPro" id="IPR000835">
    <property type="entry name" value="HTH_MarR-typ"/>
</dbReference>
<evidence type="ECO:0000256" key="1">
    <source>
        <dbReference type="ARBA" id="ARBA00023015"/>
    </source>
</evidence>
<dbReference type="PANTHER" id="PTHR33164:SF43">
    <property type="entry name" value="HTH-TYPE TRANSCRIPTIONAL REPRESSOR YETL"/>
    <property type="match status" value="1"/>
</dbReference>
<dbReference type="GO" id="GO:0003677">
    <property type="term" value="F:DNA binding"/>
    <property type="evidence" value="ECO:0007669"/>
    <property type="project" value="UniProtKB-KW"/>
</dbReference>
<dbReference type="InterPro" id="IPR036388">
    <property type="entry name" value="WH-like_DNA-bd_sf"/>
</dbReference>
<keyword evidence="1" id="KW-0805">Transcription regulation</keyword>
<dbReference type="PANTHER" id="PTHR33164">
    <property type="entry name" value="TRANSCRIPTIONAL REGULATOR, MARR FAMILY"/>
    <property type="match status" value="1"/>
</dbReference>
<dbReference type="PROSITE" id="PS50995">
    <property type="entry name" value="HTH_MARR_2"/>
    <property type="match status" value="1"/>
</dbReference>
<dbReference type="RefSeq" id="WP_114026833.1">
    <property type="nucleotide sequence ID" value="NZ_QOIL01000001.1"/>
</dbReference>
<evidence type="ECO:0000313" key="5">
    <source>
        <dbReference type="EMBL" id="RCG33169.1"/>
    </source>
</evidence>
<gene>
    <name evidence="5" type="ORF">DQ384_01645</name>
</gene>
<sequence length="152" mass="15985">MAPEDAGMRYLSVAYAVRKAVDDHMTAGGLSLARTKVLQVLDRAGPLSQAALASELGFAARSVSQAVEALEHEGLVKREPHPDDRRARLVLLTAEGSAALAAGTAAGERVLRQIFGGLDQKDLANLHGLLDSVEKSVAQAARTPPGSRPRGR</sequence>
<dbReference type="SUPFAM" id="SSF46785">
    <property type="entry name" value="Winged helix' DNA-binding domain"/>
    <property type="match status" value="1"/>
</dbReference>
<dbReference type="PROSITE" id="PS01117">
    <property type="entry name" value="HTH_MARR_1"/>
    <property type="match status" value="1"/>
</dbReference>
<dbReference type="AlphaFoldDB" id="A0A367FTA8"/>